<dbReference type="GO" id="GO:0004497">
    <property type="term" value="F:monooxygenase activity"/>
    <property type="evidence" value="ECO:0007669"/>
    <property type="project" value="UniProtKB-KW"/>
</dbReference>
<feature type="signal peptide" evidence="10">
    <location>
        <begin position="1"/>
        <end position="25"/>
    </location>
</feature>
<dbReference type="GO" id="GO:0043386">
    <property type="term" value="P:mycotoxin biosynthetic process"/>
    <property type="evidence" value="ECO:0007669"/>
    <property type="project" value="UniProtKB-ARBA"/>
</dbReference>
<dbReference type="STRING" id="933388.S8AVJ7"/>
<keyword evidence="5 9" id="KW-0560">Oxidoreductase</keyword>
<accession>S8AVJ7</accession>
<dbReference type="PhylomeDB" id="S8AVJ7"/>
<dbReference type="CDD" id="cd11065">
    <property type="entry name" value="CYP64-like"/>
    <property type="match status" value="1"/>
</dbReference>
<keyword evidence="4 8" id="KW-0479">Metal-binding</keyword>
<evidence type="ECO:0000256" key="2">
    <source>
        <dbReference type="ARBA" id="ARBA00010617"/>
    </source>
</evidence>
<evidence type="ECO:0000256" key="5">
    <source>
        <dbReference type="ARBA" id="ARBA00023002"/>
    </source>
</evidence>
<evidence type="ECO:0000256" key="9">
    <source>
        <dbReference type="RuleBase" id="RU000461"/>
    </source>
</evidence>
<dbReference type="InterPro" id="IPR001128">
    <property type="entry name" value="Cyt_P450"/>
</dbReference>
<evidence type="ECO:0000256" key="4">
    <source>
        <dbReference type="ARBA" id="ARBA00022723"/>
    </source>
</evidence>
<evidence type="ECO:0000256" key="8">
    <source>
        <dbReference type="PIRSR" id="PIRSR602401-1"/>
    </source>
</evidence>
<feature type="chain" id="PRO_5004560838" description="Cytochrome P450" evidence="10">
    <location>
        <begin position="26"/>
        <end position="522"/>
    </location>
</feature>
<dbReference type="InterPro" id="IPR036396">
    <property type="entry name" value="Cyt_P450_sf"/>
</dbReference>
<evidence type="ECO:0000256" key="1">
    <source>
        <dbReference type="ARBA" id="ARBA00001971"/>
    </source>
</evidence>
<evidence type="ECO:0000313" key="12">
    <source>
        <dbReference type="Proteomes" id="UP000019376"/>
    </source>
</evidence>
<dbReference type="EMBL" id="KB644408">
    <property type="protein sequence ID" value="EPS25872.1"/>
    <property type="molecule type" value="Genomic_DNA"/>
</dbReference>
<reference evidence="11 12" key="1">
    <citation type="journal article" date="2013" name="PLoS ONE">
        <title>Genomic and secretomic analyses reveal unique features of the lignocellulolytic enzyme system of Penicillium decumbens.</title>
        <authorList>
            <person name="Liu G."/>
            <person name="Zhang L."/>
            <person name="Wei X."/>
            <person name="Zou G."/>
            <person name="Qin Y."/>
            <person name="Ma L."/>
            <person name="Li J."/>
            <person name="Zheng H."/>
            <person name="Wang S."/>
            <person name="Wang C."/>
            <person name="Xun L."/>
            <person name="Zhao G.-P."/>
            <person name="Zhou Z."/>
            <person name="Qu Y."/>
        </authorList>
    </citation>
    <scope>NUCLEOTIDE SEQUENCE [LARGE SCALE GENOMIC DNA]</scope>
    <source>
        <strain evidence="12">114-2 / CGMCC 5302</strain>
    </source>
</reference>
<evidence type="ECO:0000256" key="7">
    <source>
        <dbReference type="ARBA" id="ARBA00023033"/>
    </source>
</evidence>
<keyword evidence="7 9" id="KW-0503">Monooxygenase</keyword>
<keyword evidence="12" id="KW-1185">Reference proteome</keyword>
<dbReference type="HOGENOM" id="CLU_001570_2_1_1"/>
<dbReference type="GO" id="GO:0020037">
    <property type="term" value="F:heme binding"/>
    <property type="evidence" value="ECO:0007669"/>
    <property type="project" value="InterPro"/>
</dbReference>
<keyword evidence="3 8" id="KW-0349">Heme</keyword>
<dbReference type="SUPFAM" id="SSF48264">
    <property type="entry name" value="Cytochrome P450"/>
    <property type="match status" value="1"/>
</dbReference>
<dbReference type="Proteomes" id="UP000019376">
    <property type="component" value="Unassembled WGS sequence"/>
</dbReference>
<dbReference type="PRINTS" id="PR00463">
    <property type="entry name" value="EP450I"/>
</dbReference>
<proteinExistence type="inferred from homology"/>
<dbReference type="eggNOG" id="KOG0156">
    <property type="taxonomic scope" value="Eukaryota"/>
</dbReference>
<dbReference type="Gene3D" id="1.10.630.10">
    <property type="entry name" value="Cytochrome P450"/>
    <property type="match status" value="1"/>
</dbReference>
<dbReference type="OrthoDB" id="1470350at2759"/>
<gene>
    <name evidence="11" type="ORF">PDE_00808</name>
</gene>
<dbReference type="InterPro" id="IPR002401">
    <property type="entry name" value="Cyt_P450_E_grp-I"/>
</dbReference>
<dbReference type="PANTHER" id="PTHR46300:SF1">
    <property type="entry name" value="P450, PUTATIVE (EUROFUNG)-RELATED"/>
    <property type="match status" value="1"/>
</dbReference>
<comment type="similarity">
    <text evidence="2 9">Belongs to the cytochrome P450 family.</text>
</comment>
<dbReference type="InterPro" id="IPR017972">
    <property type="entry name" value="Cyt_P450_CS"/>
</dbReference>
<organism evidence="11 12">
    <name type="scientific">Penicillium oxalicum (strain 114-2 / CGMCC 5302)</name>
    <name type="common">Penicillium decumbens</name>
    <dbReference type="NCBI Taxonomy" id="933388"/>
    <lineage>
        <taxon>Eukaryota</taxon>
        <taxon>Fungi</taxon>
        <taxon>Dikarya</taxon>
        <taxon>Ascomycota</taxon>
        <taxon>Pezizomycotina</taxon>
        <taxon>Eurotiomycetes</taxon>
        <taxon>Eurotiomycetidae</taxon>
        <taxon>Eurotiales</taxon>
        <taxon>Aspergillaceae</taxon>
        <taxon>Penicillium</taxon>
    </lineage>
</organism>
<keyword evidence="10" id="KW-0732">Signal</keyword>
<dbReference type="PROSITE" id="PS00086">
    <property type="entry name" value="CYTOCHROME_P450"/>
    <property type="match status" value="1"/>
</dbReference>
<sequence length="522" mass="58822">MFYFAIVSVCVLLSGLWLLSRNARGNKKPLPPGPKALPIIGNLHQMPLKDPWLKYREWHQTYGPIISLKIGLRTFISIGSHEVARDLLTKKSGIYSSRPRFIITGECAFRDLNTAMIPYGPQWRTHHRIQSTFLKPKYTAHYGPIQDLESKHLIHELLPTSEKNAGGKRSVGMKGKPEQDFPSLFLRYAYSINSTLAYGQRVEDILSPSMVELSSVSKAIAQISATTMGGLVEIYPFLKHLPECAAPWKKSARKAYERALRLYEENIRQATASPAWNWTQGGLAMKEGQSISSEEFANVLGFVFDAGSETVCGALEMFVLAAVTYPAVMQKAQTEIHQVVGDGRLPAMEDLVNLPYTCALATESLRWRPLVPLGFPHALMEEDEYMGYRIPKGATVLPCHWAMDLDETIFEKPTEFIPERWLENKDLPLAAFGFGRRGCPGRFVAKDSMCMAIARMLWTFDIVAPAQVDTWKLKQGALTPPEHFVARFQLRSPERRDVFEAEWNRTEKSPEKVMDTIKSLAG</sequence>
<dbReference type="InterPro" id="IPR050364">
    <property type="entry name" value="Cytochrome_P450_fung"/>
</dbReference>
<evidence type="ECO:0000256" key="10">
    <source>
        <dbReference type="SAM" id="SignalP"/>
    </source>
</evidence>
<evidence type="ECO:0000256" key="6">
    <source>
        <dbReference type="ARBA" id="ARBA00023004"/>
    </source>
</evidence>
<dbReference type="PANTHER" id="PTHR46300">
    <property type="entry name" value="P450, PUTATIVE (EUROFUNG)-RELATED-RELATED"/>
    <property type="match status" value="1"/>
</dbReference>
<dbReference type="GO" id="GO:0005506">
    <property type="term" value="F:iron ion binding"/>
    <property type="evidence" value="ECO:0007669"/>
    <property type="project" value="InterPro"/>
</dbReference>
<dbReference type="AlphaFoldDB" id="S8AVJ7"/>
<evidence type="ECO:0000256" key="3">
    <source>
        <dbReference type="ARBA" id="ARBA00022617"/>
    </source>
</evidence>
<evidence type="ECO:0000313" key="11">
    <source>
        <dbReference type="EMBL" id="EPS25872.1"/>
    </source>
</evidence>
<comment type="cofactor">
    <cofactor evidence="1 8">
        <name>heme</name>
        <dbReference type="ChEBI" id="CHEBI:30413"/>
    </cofactor>
</comment>
<dbReference type="GO" id="GO:0016705">
    <property type="term" value="F:oxidoreductase activity, acting on paired donors, with incorporation or reduction of molecular oxygen"/>
    <property type="evidence" value="ECO:0007669"/>
    <property type="project" value="InterPro"/>
</dbReference>
<name>S8AVJ7_PENO1</name>
<protein>
    <recommendedName>
        <fullName evidence="13">Cytochrome P450</fullName>
    </recommendedName>
</protein>
<evidence type="ECO:0008006" key="13">
    <source>
        <dbReference type="Google" id="ProtNLM"/>
    </source>
</evidence>
<feature type="binding site" description="axial binding residue" evidence="8">
    <location>
        <position position="439"/>
    </location>
    <ligand>
        <name>heme</name>
        <dbReference type="ChEBI" id="CHEBI:30413"/>
    </ligand>
    <ligandPart>
        <name>Fe</name>
        <dbReference type="ChEBI" id="CHEBI:18248"/>
    </ligandPart>
</feature>
<keyword evidence="6 8" id="KW-0408">Iron</keyword>
<dbReference type="Pfam" id="PF00067">
    <property type="entry name" value="p450"/>
    <property type="match status" value="1"/>
</dbReference>